<evidence type="ECO:0000256" key="2">
    <source>
        <dbReference type="ARBA" id="ARBA00022448"/>
    </source>
</evidence>
<feature type="transmembrane region" description="Helical" evidence="7">
    <location>
        <begin position="234"/>
        <end position="256"/>
    </location>
</feature>
<evidence type="ECO:0000313" key="10">
    <source>
        <dbReference type="Proteomes" id="UP000003561"/>
    </source>
</evidence>
<dbReference type="GO" id="GO:0055085">
    <property type="term" value="P:transmembrane transport"/>
    <property type="evidence" value="ECO:0007669"/>
    <property type="project" value="InterPro"/>
</dbReference>
<keyword evidence="2 7" id="KW-0813">Transport</keyword>
<dbReference type="PROSITE" id="PS50928">
    <property type="entry name" value="ABC_TM1"/>
    <property type="match status" value="1"/>
</dbReference>
<evidence type="ECO:0000256" key="4">
    <source>
        <dbReference type="ARBA" id="ARBA00022692"/>
    </source>
</evidence>
<dbReference type="PANTHER" id="PTHR43227">
    <property type="entry name" value="BLL4140 PROTEIN"/>
    <property type="match status" value="1"/>
</dbReference>
<reference evidence="9 10" key="2">
    <citation type="submission" date="2009-03" db="EMBL/GenBank/DDBJ databases">
        <title>Draft genome sequence of Roseburia inulinivorans (DSM 16841).</title>
        <authorList>
            <person name="Sudarsanam P."/>
            <person name="Ley R."/>
            <person name="Guruge J."/>
            <person name="Turnbaugh P.J."/>
            <person name="Mahowald M."/>
            <person name="Liep D."/>
            <person name="Gordon J."/>
        </authorList>
    </citation>
    <scope>NUCLEOTIDE SEQUENCE [LARGE SCALE GENOMIC DNA]</scope>
    <source>
        <strain evidence="9 10">DSM 16841</strain>
    </source>
</reference>
<dbReference type="Gene3D" id="1.10.3720.10">
    <property type="entry name" value="MetI-like"/>
    <property type="match status" value="1"/>
</dbReference>
<sequence length="315" mass="35342">MKNKKKGARGVMKKKSSKAVRYNKWGYIFLIPFILVYVVFQLIPLFNTIYNSFFENYLSGLTQIGPNFVGLENYKTLFTQGDIWIYAKNTMILWIMCFVPQIILSLLLGAWFSDVRLKLKGSRFFKTVIYLPNLIMASAFSMLFFTLFSDGGPINSILMQIGIISEPYKFLANTGSARGLIALMNCLMWFGNTTILLMAGMMGIDTSLFEAAEVDGATSTQVFYKITLPLLRPILVYVVITSLIGGLQLFDVPQILTNGTGDPMRSTMTLIMFLNKHLYSKNYGMAGAVSVILFIITAILSLIVFKVTGNDKRKA</sequence>
<comment type="subcellular location">
    <subcellularLocation>
        <location evidence="1 7">Cell membrane</location>
        <topology evidence="1 7">Multi-pass membrane protein</topology>
    </subcellularLocation>
</comment>
<reference evidence="9 10" key="1">
    <citation type="submission" date="2009-02" db="EMBL/GenBank/DDBJ databases">
        <authorList>
            <person name="Fulton L."/>
            <person name="Clifton S."/>
            <person name="Fulton B."/>
            <person name="Xu J."/>
            <person name="Minx P."/>
            <person name="Pepin K.H."/>
            <person name="Johnson M."/>
            <person name="Bhonagiri V."/>
            <person name="Nash W.E."/>
            <person name="Mardis E.R."/>
            <person name="Wilson R.K."/>
        </authorList>
    </citation>
    <scope>NUCLEOTIDE SEQUENCE [LARGE SCALE GENOMIC DNA]</scope>
    <source>
        <strain evidence="9 10">DSM 16841</strain>
    </source>
</reference>
<organism evidence="9 10">
    <name type="scientific">Roseburia inulinivorans DSM 16841</name>
    <dbReference type="NCBI Taxonomy" id="622312"/>
    <lineage>
        <taxon>Bacteria</taxon>
        <taxon>Bacillati</taxon>
        <taxon>Bacillota</taxon>
        <taxon>Clostridia</taxon>
        <taxon>Lachnospirales</taxon>
        <taxon>Lachnospiraceae</taxon>
        <taxon>Roseburia</taxon>
    </lineage>
</organism>
<comment type="similarity">
    <text evidence="7">Belongs to the binding-protein-dependent transport system permease family.</text>
</comment>
<dbReference type="InterPro" id="IPR035906">
    <property type="entry name" value="MetI-like_sf"/>
</dbReference>
<name>C0FUS2_9FIRM</name>
<protein>
    <submittedName>
        <fullName evidence="9">ABC transporter, permease protein</fullName>
    </submittedName>
</protein>
<dbReference type="InterPro" id="IPR050809">
    <property type="entry name" value="UgpAE/MalFG_permease"/>
</dbReference>
<keyword evidence="3" id="KW-1003">Cell membrane</keyword>
<feature type="domain" description="ABC transmembrane type-1" evidence="8">
    <location>
        <begin position="87"/>
        <end position="304"/>
    </location>
</feature>
<evidence type="ECO:0000256" key="1">
    <source>
        <dbReference type="ARBA" id="ARBA00004651"/>
    </source>
</evidence>
<dbReference type="SUPFAM" id="SSF161098">
    <property type="entry name" value="MetI-like"/>
    <property type="match status" value="1"/>
</dbReference>
<evidence type="ECO:0000256" key="3">
    <source>
        <dbReference type="ARBA" id="ARBA00022475"/>
    </source>
</evidence>
<accession>C0FUS2</accession>
<feature type="transmembrane region" description="Helical" evidence="7">
    <location>
        <begin position="283"/>
        <end position="305"/>
    </location>
</feature>
<keyword evidence="4 7" id="KW-0812">Transmembrane</keyword>
<evidence type="ECO:0000259" key="8">
    <source>
        <dbReference type="PROSITE" id="PS50928"/>
    </source>
</evidence>
<dbReference type="CDD" id="cd06261">
    <property type="entry name" value="TM_PBP2"/>
    <property type="match status" value="1"/>
</dbReference>
<feature type="transmembrane region" description="Helical" evidence="7">
    <location>
        <begin position="91"/>
        <end position="112"/>
    </location>
</feature>
<evidence type="ECO:0000313" key="9">
    <source>
        <dbReference type="EMBL" id="EEG93701.1"/>
    </source>
</evidence>
<gene>
    <name evidence="9" type="ORF">ROSEINA2194_02493</name>
</gene>
<feature type="transmembrane region" description="Helical" evidence="7">
    <location>
        <begin position="179"/>
        <end position="199"/>
    </location>
</feature>
<dbReference type="PANTHER" id="PTHR43227:SF11">
    <property type="entry name" value="BLL4140 PROTEIN"/>
    <property type="match status" value="1"/>
</dbReference>
<keyword evidence="5 7" id="KW-1133">Transmembrane helix</keyword>
<evidence type="ECO:0000256" key="6">
    <source>
        <dbReference type="ARBA" id="ARBA00023136"/>
    </source>
</evidence>
<feature type="transmembrane region" description="Helical" evidence="7">
    <location>
        <begin position="25"/>
        <end position="46"/>
    </location>
</feature>
<dbReference type="InterPro" id="IPR000515">
    <property type="entry name" value="MetI-like"/>
</dbReference>
<dbReference type="Proteomes" id="UP000003561">
    <property type="component" value="Unassembled WGS sequence"/>
</dbReference>
<comment type="caution">
    <text evidence="9">The sequence shown here is derived from an EMBL/GenBank/DDBJ whole genome shotgun (WGS) entry which is preliminary data.</text>
</comment>
<dbReference type="Pfam" id="PF00528">
    <property type="entry name" value="BPD_transp_1"/>
    <property type="match status" value="1"/>
</dbReference>
<keyword evidence="6 7" id="KW-0472">Membrane</keyword>
<evidence type="ECO:0000256" key="7">
    <source>
        <dbReference type="RuleBase" id="RU363032"/>
    </source>
</evidence>
<dbReference type="eggNOG" id="COG1175">
    <property type="taxonomic scope" value="Bacteria"/>
</dbReference>
<dbReference type="EMBL" id="ACFY01000095">
    <property type="protein sequence ID" value="EEG93701.1"/>
    <property type="molecule type" value="Genomic_DNA"/>
</dbReference>
<evidence type="ECO:0000256" key="5">
    <source>
        <dbReference type="ARBA" id="ARBA00022989"/>
    </source>
</evidence>
<dbReference type="AlphaFoldDB" id="C0FUS2"/>
<proteinExistence type="inferred from homology"/>
<feature type="transmembrane region" description="Helical" evidence="7">
    <location>
        <begin position="124"/>
        <end position="148"/>
    </location>
</feature>
<dbReference type="GO" id="GO:0005886">
    <property type="term" value="C:plasma membrane"/>
    <property type="evidence" value="ECO:0007669"/>
    <property type="project" value="UniProtKB-SubCell"/>
</dbReference>